<dbReference type="GO" id="GO:0005886">
    <property type="term" value="C:plasma membrane"/>
    <property type="evidence" value="ECO:0007669"/>
    <property type="project" value="UniProtKB-SubCell"/>
</dbReference>
<dbReference type="PANTHER" id="PTHR43394:SF1">
    <property type="entry name" value="ATP-BINDING CASSETTE SUB-FAMILY B MEMBER 10, MITOCHONDRIAL"/>
    <property type="match status" value="1"/>
</dbReference>
<dbReference type="PANTHER" id="PTHR43394">
    <property type="entry name" value="ATP-DEPENDENT PERMEASE MDL1, MITOCHONDRIAL"/>
    <property type="match status" value="1"/>
</dbReference>
<dbReference type="STRING" id="383372.Rcas_3549"/>
<dbReference type="PROSITE" id="PS50893">
    <property type="entry name" value="ABC_TRANSPORTER_2"/>
    <property type="match status" value="1"/>
</dbReference>
<gene>
    <name evidence="12" type="ordered locus">Rcas_3549</name>
</gene>
<evidence type="ECO:0000256" key="5">
    <source>
        <dbReference type="ARBA" id="ARBA00022741"/>
    </source>
</evidence>
<comment type="subcellular location">
    <subcellularLocation>
        <location evidence="1">Cell membrane</location>
        <topology evidence="1">Multi-pass membrane protein</topology>
    </subcellularLocation>
</comment>
<dbReference type="Proteomes" id="UP000000263">
    <property type="component" value="Chromosome"/>
</dbReference>
<dbReference type="SUPFAM" id="SSF52540">
    <property type="entry name" value="P-loop containing nucleoside triphosphate hydrolases"/>
    <property type="match status" value="1"/>
</dbReference>
<evidence type="ECO:0000259" key="11">
    <source>
        <dbReference type="PROSITE" id="PS50929"/>
    </source>
</evidence>
<keyword evidence="6" id="KW-0067">ATP-binding</keyword>
<protein>
    <submittedName>
        <fullName evidence="12">ABC transporter related</fullName>
    </submittedName>
</protein>
<dbReference type="CDD" id="cd07346">
    <property type="entry name" value="ABC_6TM_exporters"/>
    <property type="match status" value="1"/>
</dbReference>
<evidence type="ECO:0000259" key="10">
    <source>
        <dbReference type="PROSITE" id="PS50893"/>
    </source>
</evidence>
<feature type="domain" description="ABC transmembrane type-1" evidence="11">
    <location>
        <begin position="35"/>
        <end position="315"/>
    </location>
</feature>
<evidence type="ECO:0000256" key="8">
    <source>
        <dbReference type="ARBA" id="ARBA00023136"/>
    </source>
</evidence>
<feature type="transmembrane region" description="Helical" evidence="9">
    <location>
        <begin position="173"/>
        <end position="189"/>
    </location>
</feature>
<dbReference type="InterPro" id="IPR011527">
    <property type="entry name" value="ABC1_TM_dom"/>
</dbReference>
<keyword evidence="7 9" id="KW-1133">Transmembrane helix</keyword>
<dbReference type="GO" id="GO:0005524">
    <property type="term" value="F:ATP binding"/>
    <property type="evidence" value="ECO:0007669"/>
    <property type="project" value="UniProtKB-KW"/>
</dbReference>
<evidence type="ECO:0000256" key="1">
    <source>
        <dbReference type="ARBA" id="ARBA00004651"/>
    </source>
</evidence>
<dbReference type="InterPro" id="IPR003439">
    <property type="entry name" value="ABC_transporter-like_ATP-bd"/>
</dbReference>
<dbReference type="GO" id="GO:0016887">
    <property type="term" value="F:ATP hydrolysis activity"/>
    <property type="evidence" value="ECO:0007669"/>
    <property type="project" value="InterPro"/>
</dbReference>
<feature type="transmembrane region" description="Helical" evidence="9">
    <location>
        <begin position="299"/>
        <end position="320"/>
    </location>
</feature>
<dbReference type="EMBL" id="CP000804">
    <property type="protein sequence ID" value="ABU59598.1"/>
    <property type="molecule type" value="Genomic_DNA"/>
</dbReference>
<dbReference type="KEGG" id="rca:Rcas_3549"/>
<keyword evidence="8 9" id="KW-0472">Membrane</keyword>
<evidence type="ECO:0000256" key="6">
    <source>
        <dbReference type="ARBA" id="ARBA00022840"/>
    </source>
</evidence>
<dbReference type="RefSeq" id="WP_012122021.1">
    <property type="nucleotide sequence ID" value="NC_009767.1"/>
</dbReference>
<accession>A7NPV2</accession>
<evidence type="ECO:0000256" key="4">
    <source>
        <dbReference type="ARBA" id="ARBA00022692"/>
    </source>
</evidence>
<dbReference type="InterPro" id="IPR017871">
    <property type="entry name" value="ABC_transporter-like_CS"/>
</dbReference>
<keyword evidence="13" id="KW-1185">Reference proteome</keyword>
<keyword evidence="4 9" id="KW-0812">Transmembrane</keyword>
<dbReference type="InterPro" id="IPR036640">
    <property type="entry name" value="ABC1_TM_sf"/>
</dbReference>
<dbReference type="GO" id="GO:0015421">
    <property type="term" value="F:ABC-type oligopeptide transporter activity"/>
    <property type="evidence" value="ECO:0007669"/>
    <property type="project" value="TreeGrafter"/>
</dbReference>
<dbReference type="InterPro" id="IPR003593">
    <property type="entry name" value="AAA+_ATPase"/>
</dbReference>
<dbReference type="SMART" id="SM00382">
    <property type="entry name" value="AAA"/>
    <property type="match status" value="1"/>
</dbReference>
<evidence type="ECO:0000256" key="2">
    <source>
        <dbReference type="ARBA" id="ARBA00022448"/>
    </source>
</evidence>
<feature type="transmembrane region" description="Helical" evidence="9">
    <location>
        <begin position="258"/>
        <end position="279"/>
    </location>
</feature>
<organism evidence="12 13">
    <name type="scientific">Roseiflexus castenholzii (strain DSM 13941 / HLO8)</name>
    <dbReference type="NCBI Taxonomy" id="383372"/>
    <lineage>
        <taxon>Bacteria</taxon>
        <taxon>Bacillati</taxon>
        <taxon>Chloroflexota</taxon>
        <taxon>Chloroflexia</taxon>
        <taxon>Chloroflexales</taxon>
        <taxon>Roseiflexineae</taxon>
        <taxon>Roseiflexaceae</taxon>
        <taxon>Roseiflexus</taxon>
    </lineage>
</organism>
<dbReference type="Gene3D" id="1.20.1560.10">
    <property type="entry name" value="ABC transporter type 1, transmembrane domain"/>
    <property type="match status" value="1"/>
</dbReference>
<keyword evidence="3" id="KW-1003">Cell membrane</keyword>
<feature type="transmembrane region" description="Helical" evidence="9">
    <location>
        <begin position="149"/>
        <end position="167"/>
    </location>
</feature>
<sequence>MSGKEFTVTGAYAYDHRSPARWVWSHVMRYPWLPVAFVVTVIGMATLQSWSAVLVGNAFDAVVGGITPEQLTRLALIILGVRVAFGVIDLANSFVVQLLAQLTERNTREELYVSLLGKSLTFHNRQRTGDIMARATNDVQQINSMINPGISLILESLVSLTVPLIAITTIHPHLLFMPVLFLVSFAWALRRYNNQLKPVAGALRQQFGVLNAGLAETVSGIEVVKGYAQEPAEERKFSANARRYRDLFVREGGVQARYLPLLLYGVMLGLAFGHALLLWRAGEISVGQIIGYMGLLEVLRFPTFISLFTFSLVQLGIAGAERMLSTITAKTELDENIGGHSAPIRGEIRFEHVSFGYESAPAYRISGNAQRLPPVLRNITFTAHPGETIAIVGQTGAGKTTLTRLVNRIYDTTEGRVLIDGVDVREWNLDALRSQISTIEQDIFLFSRTIAENIAFGAAGNATREEIEWAARQAQAHDFILSFPDGYDTIIGERGMTLSGGQRQRIAIARAFLTNPRILILDDSTSAIDSATEDQIQRAMRRILTGRTTLLITHRISQIRWADRILVLKNGELVAQGTHDELLETSEAYRRIFLRYDASHTVPVAVRGRRQEGV</sequence>
<dbReference type="Pfam" id="PF00664">
    <property type="entry name" value="ABC_membrane"/>
    <property type="match status" value="1"/>
</dbReference>
<reference evidence="12 13" key="1">
    <citation type="submission" date="2007-08" db="EMBL/GenBank/DDBJ databases">
        <title>Complete sequence of Roseiflexus castenholzii DSM 13941.</title>
        <authorList>
            <consortium name="US DOE Joint Genome Institute"/>
            <person name="Copeland A."/>
            <person name="Lucas S."/>
            <person name="Lapidus A."/>
            <person name="Barry K."/>
            <person name="Glavina del Rio T."/>
            <person name="Dalin E."/>
            <person name="Tice H."/>
            <person name="Pitluck S."/>
            <person name="Thompson L.S."/>
            <person name="Brettin T."/>
            <person name="Bruce D."/>
            <person name="Detter J.C."/>
            <person name="Han C."/>
            <person name="Tapia R."/>
            <person name="Schmutz J."/>
            <person name="Larimer F."/>
            <person name="Land M."/>
            <person name="Hauser L."/>
            <person name="Kyrpides N."/>
            <person name="Mikhailova N."/>
            <person name="Bryant D.A."/>
            <person name="Hanada S."/>
            <person name="Tsukatani Y."/>
            <person name="Richardson P."/>
        </authorList>
    </citation>
    <scope>NUCLEOTIDE SEQUENCE [LARGE SCALE GENOMIC DNA]</scope>
    <source>
        <strain evidence="13">DSM 13941 / HLO8</strain>
    </source>
</reference>
<feature type="transmembrane region" description="Helical" evidence="9">
    <location>
        <begin position="30"/>
        <end position="54"/>
    </location>
</feature>
<dbReference type="InterPro" id="IPR039421">
    <property type="entry name" value="Type_1_exporter"/>
</dbReference>
<proteinExistence type="predicted"/>
<dbReference type="SUPFAM" id="SSF90123">
    <property type="entry name" value="ABC transporter transmembrane region"/>
    <property type="match status" value="1"/>
</dbReference>
<dbReference type="AlphaFoldDB" id="A7NPV2"/>
<keyword evidence="5" id="KW-0547">Nucleotide-binding</keyword>
<evidence type="ECO:0000256" key="7">
    <source>
        <dbReference type="ARBA" id="ARBA00022989"/>
    </source>
</evidence>
<evidence type="ECO:0000256" key="3">
    <source>
        <dbReference type="ARBA" id="ARBA00022475"/>
    </source>
</evidence>
<dbReference type="FunFam" id="3.40.50.300:FF:000221">
    <property type="entry name" value="Multidrug ABC transporter ATP-binding protein"/>
    <property type="match status" value="1"/>
</dbReference>
<dbReference type="Gene3D" id="3.40.50.300">
    <property type="entry name" value="P-loop containing nucleotide triphosphate hydrolases"/>
    <property type="match status" value="1"/>
</dbReference>
<dbReference type="PROSITE" id="PS50929">
    <property type="entry name" value="ABC_TM1F"/>
    <property type="match status" value="1"/>
</dbReference>
<evidence type="ECO:0000256" key="9">
    <source>
        <dbReference type="SAM" id="Phobius"/>
    </source>
</evidence>
<name>A7NPV2_ROSCS</name>
<dbReference type="eggNOG" id="COG1132">
    <property type="taxonomic scope" value="Bacteria"/>
</dbReference>
<dbReference type="PROSITE" id="PS00211">
    <property type="entry name" value="ABC_TRANSPORTER_1"/>
    <property type="match status" value="1"/>
</dbReference>
<dbReference type="InterPro" id="IPR027417">
    <property type="entry name" value="P-loop_NTPase"/>
</dbReference>
<dbReference type="Pfam" id="PF00005">
    <property type="entry name" value="ABC_tran"/>
    <property type="match status" value="1"/>
</dbReference>
<evidence type="ECO:0000313" key="12">
    <source>
        <dbReference type="EMBL" id="ABU59598.1"/>
    </source>
</evidence>
<feature type="domain" description="ABC transporter" evidence="10">
    <location>
        <begin position="348"/>
        <end position="595"/>
    </location>
</feature>
<evidence type="ECO:0000313" key="13">
    <source>
        <dbReference type="Proteomes" id="UP000000263"/>
    </source>
</evidence>
<keyword evidence="2" id="KW-0813">Transport</keyword>
<dbReference type="HOGENOM" id="CLU_000604_84_3_0"/>
<feature type="transmembrane region" description="Helical" evidence="9">
    <location>
        <begin position="74"/>
        <end position="100"/>
    </location>
</feature>